<evidence type="ECO:0000313" key="1">
    <source>
        <dbReference type="EMBL" id="CAB4712599.1"/>
    </source>
</evidence>
<name>A0A6J6QP51_9ZZZZ</name>
<protein>
    <submittedName>
        <fullName evidence="1">Unannotated protein</fullName>
    </submittedName>
</protein>
<gene>
    <name evidence="1" type="ORF">UFOPK2582_01498</name>
</gene>
<reference evidence="1" key="1">
    <citation type="submission" date="2020-05" db="EMBL/GenBank/DDBJ databases">
        <authorList>
            <person name="Chiriac C."/>
            <person name="Salcher M."/>
            <person name="Ghai R."/>
            <person name="Kavagutti S V."/>
        </authorList>
    </citation>
    <scope>NUCLEOTIDE SEQUENCE</scope>
</reference>
<organism evidence="1">
    <name type="scientific">freshwater metagenome</name>
    <dbReference type="NCBI Taxonomy" id="449393"/>
    <lineage>
        <taxon>unclassified sequences</taxon>
        <taxon>metagenomes</taxon>
        <taxon>ecological metagenomes</taxon>
    </lineage>
</organism>
<proteinExistence type="predicted"/>
<dbReference type="EMBL" id="CAEZXS010000227">
    <property type="protein sequence ID" value="CAB4712599.1"/>
    <property type="molecule type" value="Genomic_DNA"/>
</dbReference>
<accession>A0A6J6QP51</accession>
<sequence>MLAGTELQELRSLLRQPHLAARRVAVGIISSWTADSLVGVDPLELLAAATERYPCIAHEASRPTEQLARLLWSQPRCVSTAAVVDSVLQADQHARWAMIRLLVLRQDSQGVQAIQFLLSMDGFLDVLTPPSYAVFDPLLEHSAAQDHEQLLDLSALAQGFAELLIRPGWTCQIAAFLQQVQQAGRLDGAARCQVLASASSLASTIVANCNAVIGQRLSAESNADALQTLTCLASLLAAFHRPDEHSPLYRMLGSADPLVSVIGVVALTDCGMRVGADRIEMLARDPRTVSPLFRALDDLGAAEIIPLEYRTSRNLALSELVEWLSDESELGRPPDEIEWLGTWNEEELELFRFRMSAPHWSCQRGWMIGVAGAWTHSCYFAEDEMTTEEHIHNLELAVENWQAPPR</sequence>
<dbReference type="AlphaFoldDB" id="A0A6J6QP51"/>